<name>A0A3N2QCF8_9BACT</name>
<dbReference type="EMBL" id="RARA01000023">
    <property type="protein sequence ID" value="ROT47486.1"/>
    <property type="molecule type" value="Genomic_DNA"/>
</dbReference>
<evidence type="ECO:0000313" key="2">
    <source>
        <dbReference type="Proteomes" id="UP000270927"/>
    </source>
</evidence>
<dbReference type="OrthoDB" id="674774at2"/>
<proteinExistence type="predicted"/>
<accession>A0A3N2QCF8</accession>
<dbReference type="RefSeq" id="WP_123662750.1">
    <property type="nucleotide sequence ID" value="NZ_RARA01000023.1"/>
</dbReference>
<protein>
    <submittedName>
        <fullName evidence="1">Uncharacterized protein</fullName>
    </submittedName>
</protein>
<dbReference type="Proteomes" id="UP000270927">
    <property type="component" value="Unassembled WGS sequence"/>
</dbReference>
<comment type="caution">
    <text evidence="1">The sequence shown here is derived from an EMBL/GenBank/DDBJ whole genome shotgun (WGS) entry which is preliminary data.</text>
</comment>
<organism evidence="1 2">
    <name type="scientific">Candidatus Cardinium hertigii</name>
    <dbReference type="NCBI Taxonomy" id="247481"/>
    <lineage>
        <taxon>Bacteria</taxon>
        <taxon>Pseudomonadati</taxon>
        <taxon>Bacteroidota</taxon>
        <taxon>Cytophagia</taxon>
        <taxon>Cytophagales</taxon>
        <taxon>Amoebophilaceae</taxon>
        <taxon>Candidatus Cardinium</taxon>
    </lineage>
</organism>
<sequence>MNDSNIEDKYNPDTDIKLQEEIRNFTSQLSDQINSYETIIKEIDTQLINYQVKGKSYETNFNEYSAQANQKNEYSAQANQKDELFKQIRITQARTYLKAYIVTYNNQINLAQAAKDQAQDIISTLDEIYSEYANILAVDKSELENCIKDTKTNSIKYQKEINKIKNILGYIQTIQTNIDSLIEYTQDPQKPLDKNAYEGLPGFTEAAYKTLESLQEMYKISKKKYDTKYNTLEHMSPEDIIKNFNNESAIYNICNVFANSASAGYCNKLTTIYYLEKAGRFIQSAYIINTSIKNHIDITGHIQRTQNNESNDNNAYISNIIESFKPLVRNTLEVAEAYMELHESFKADNINFLEYQSASQQLTDPRHVTKLSLAHNNLLDSRSKIADAFVKTIDKEKENIAIHSSTQKAYSVFDAQNIVDEICKNINKQYNLIQQYCTHAQSIYDKVDDEEDAQKEPWARCTYHMLEITKTCKSILSISTEILDKVNTDISNTIINNGTINEFNCHQGYLLKLISRRTVLLDKLNETIDLLPANYKNRLQSTYNALASCINTVDEITKNQIYPYIQKEDSLNNSDKLVQLIIGLSNFTQAIQELGHACEACAKQACNTTGYN</sequence>
<keyword evidence="2" id="KW-1185">Reference proteome</keyword>
<dbReference type="AlphaFoldDB" id="A0A3N2QCF8"/>
<gene>
    <name evidence="1" type="ORF">EDM02_02430</name>
</gene>
<reference evidence="1 2" key="1">
    <citation type="submission" date="2018-09" db="EMBL/GenBank/DDBJ databases">
        <title>Comparative Genomics of Wolbachia-Cardinium Dual Endosymbiosis in a Plant-Parasitic Nematode.</title>
        <authorList>
            <person name="Brown A.M.V."/>
            <person name="Wasala S.K."/>
            <person name="Howe D.K."/>
            <person name="Peetz A.B."/>
            <person name="Zasada I.A."/>
            <person name="Denver D.R."/>
        </authorList>
    </citation>
    <scope>NUCLEOTIDE SEQUENCE [LARGE SCALE GENOMIC DNA]</scope>
    <source>
        <strain evidence="1 2">Pp_1</strain>
    </source>
</reference>
<evidence type="ECO:0000313" key="1">
    <source>
        <dbReference type="EMBL" id="ROT47486.1"/>
    </source>
</evidence>